<dbReference type="EMBL" id="AP024484">
    <property type="protein sequence ID" value="BCS86547.1"/>
    <property type="molecule type" value="Genomic_DNA"/>
</dbReference>
<evidence type="ECO:0000313" key="1">
    <source>
        <dbReference type="EMBL" id="BCS86547.1"/>
    </source>
</evidence>
<gene>
    <name evidence="1" type="ORF">prwr041_24400</name>
</gene>
<dbReference type="Proteomes" id="UP001319045">
    <property type="component" value="Chromosome"/>
</dbReference>
<organism evidence="1 2">
    <name type="scientific">Prevotella herbatica</name>
    <dbReference type="NCBI Taxonomy" id="2801997"/>
    <lineage>
        <taxon>Bacteria</taxon>
        <taxon>Pseudomonadati</taxon>
        <taxon>Bacteroidota</taxon>
        <taxon>Bacteroidia</taxon>
        <taxon>Bacteroidales</taxon>
        <taxon>Prevotellaceae</taxon>
        <taxon>Prevotella</taxon>
    </lineage>
</organism>
<proteinExistence type="predicted"/>
<sequence>MYSPTISKDAFVLRNDRMAYSVPLPAKHAKEKAMPNFNNDISPFKQFNISFIDGKLLKRRPVARQHNKYMKSADKTNEGTMAFAPKV</sequence>
<accession>A0ABM8HW77</accession>
<keyword evidence="2" id="KW-1185">Reference proteome</keyword>
<protein>
    <submittedName>
        <fullName evidence="1">Uncharacterized protein</fullName>
    </submittedName>
</protein>
<name>A0ABM8HW77_9BACT</name>
<reference evidence="1 2" key="1">
    <citation type="journal article" date="2022" name="Int. J. Syst. Evol. Microbiol.">
        <title>Prevotella herbatica sp. nov., a plant polysaccharide-decomposing anaerobic bacterium isolated from a methanogenic reactor.</title>
        <authorList>
            <person name="Uek A."/>
            <person name="Tonouchi A."/>
            <person name="Kaku N."/>
            <person name="Ueki K."/>
        </authorList>
    </citation>
    <scope>NUCLEOTIDE SEQUENCE [LARGE SCALE GENOMIC DNA]</scope>
    <source>
        <strain evidence="1 2">WR041</strain>
    </source>
</reference>
<evidence type="ECO:0000313" key="2">
    <source>
        <dbReference type="Proteomes" id="UP001319045"/>
    </source>
</evidence>